<gene>
    <name evidence="2" type="ORF">Gogos_021277</name>
</gene>
<dbReference type="Gene3D" id="3.30.420.10">
    <property type="entry name" value="Ribonuclease H-like superfamily/Ribonuclease H"/>
    <property type="match status" value="1"/>
</dbReference>
<dbReference type="InterPro" id="IPR012337">
    <property type="entry name" value="RNaseH-like_sf"/>
</dbReference>
<dbReference type="GO" id="GO:0004523">
    <property type="term" value="F:RNA-DNA hybrid ribonuclease activity"/>
    <property type="evidence" value="ECO:0007669"/>
    <property type="project" value="InterPro"/>
</dbReference>
<dbReference type="EMBL" id="JABEZY010020117">
    <property type="protein sequence ID" value="MBA0752936.1"/>
    <property type="molecule type" value="Genomic_DNA"/>
</dbReference>
<dbReference type="Proteomes" id="UP000593579">
    <property type="component" value="Unassembled WGS sequence"/>
</dbReference>
<organism evidence="2 3">
    <name type="scientific">Gossypium gossypioides</name>
    <name type="common">Mexican cotton</name>
    <name type="synonym">Selera gossypioides</name>
    <dbReference type="NCBI Taxonomy" id="34282"/>
    <lineage>
        <taxon>Eukaryota</taxon>
        <taxon>Viridiplantae</taxon>
        <taxon>Streptophyta</taxon>
        <taxon>Embryophyta</taxon>
        <taxon>Tracheophyta</taxon>
        <taxon>Spermatophyta</taxon>
        <taxon>Magnoliopsida</taxon>
        <taxon>eudicotyledons</taxon>
        <taxon>Gunneridae</taxon>
        <taxon>Pentapetalae</taxon>
        <taxon>rosids</taxon>
        <taxon>malvids</taxon>
        <taxon>Malvales</taxon>
        <taxon>Malvaceae</taxon>
        <taxon>Malvoideae</taxon>
        <taxon>Gossypium</taxon>
    </lineage>
</organism>
<feature type="non-terminal residue" evidence="2">
    <location>
        <position position="1"/>
    </location>
</feature>
<dbReference type="InterPro" id="IPR044730">
    <property type="entry name" value="RNase_H-like_dom_plant"/>
</dbReference>
<comment type="caution">
    <text evidence="2">The sequence shown here is derived from an EMBL/GenBank/DDBJ whole genome shotgun (WGS) entry which is preliminary data.</text>
</comment>
<sequence length="183" mass="20855">SFGLEYRSSAEKPPQPRSTVRWLPPPQRWVKINVDARLSVAKKRVVSGFIIRNDEGFIMGSEFQGHNLVHSVVIAKALVVLYKLQFALDLGFTNVILKSDSRLVVNNIQQLSEDYSESRLFTWDVKNLARKFHFCRFQFIAREGNGAAHAMAIEGMRTEGDLFWVEDAPLKALEVADSERWSS</sequence>
<dbReference type="PANTHER" id="PTHR47074">
    <property type="entry name" value="BNAC02G40300D PROTEIN"/>
    <property type="match status" value="1"/>
</dbReference>
<evidence type="ECO:0000313" key="3">
    <source>
        <dbReference type="Proteomes" id="UP000593579"/>
    </source>
</evidence>
<dbReference type="InterPro" id="IPR052929">
    <property type="entry name" value="RNase_H-like_EbsB-rel"/>
</dbReference>
<accession>A0A7J9CWX3</accession>
<proteinExistence type="predicted"/>
<reference evidence="2 3" key="1">
    <citation type="journal article" date="2019" name="Genome Biol. Evol.">
        <title>Insights into the evolution of the New World diploid cottons (Gossypium, subgenus Houzingenia) based on genome sequencing.</title>
        <authorList>
            <person name="Grover C.E."/>
            <person name="Arick M.A. 2nd"/>
            <person name="Thrash A."/>
            <person name="Conover J.L."/>
            <person name="Sanders W.S."/>
            <person name="Peterson D.G."/>
            <person name="Frelichowski J.E."/>
            <person name="Scheffler J.A."/>
            <person name="Scheffler B.E."/>
            <person name="Wendel J.F."/>
        </authorList>
    </citation>
    <scope>NUCLEOTIDE SEQUENCE [LARGE SCALE GENOMIC DNA]</scope>
    <source>
        <strain evidence="2">5</strain>
        <tissue evidence="2">Leaf</tissue>
    </source>
</reference>
<evidence type="ECO:0000259" key="1">
    <source>
        <dbReference type="Pfam" id="PF13456"/>
    </source>
</evidence>
<dbReference type="AlphaFoldDB" id="A0A7J9CWX3"/>
<protein>
    <recommendedName>
        <fullName evidence="1">RNase H type-1 domain-containing protein</fullName>
    </recommendedName>
</protein>
<keyword evidence="3" id="KW-1185">Reference proteome</keyword>
<dbReference type="SUPFAM" id="SSF53098">
    <property type="entry name" value="Ribonuclease H-like"/>
    <property type="match status" value="1"/>
</dbReference>
<evidence type="ECO:0000313" key="2">
    <source>
        <dbReference type="EMBL" id="MBA0752936.1"/>
    </source>
</evidence>
<dbReference type="InterPro" id="IPR036397">
    <property type="entry name" value="RNaseH_sf"/>
</dbReference>
<dbReference type="OrthoDB" id="998265at2759"/>
<dbReference type="GO" id="GO:0003676">
    <property type="term" value="F:nucleic acid binding"/>
    <property type="evidence" value="ECO:0007669"/>
    <property type="project" value="InterPro"/>
</dbReference>
<dbReference type="PANTHER" id="PTHR47074:SF61">
    <property type="entry name" value="RNASE H TYPE-1 DOMAIN-CONTAINING PROTEIN"/>
    <property type="match status" value="1"/>
</dbReference>
<dbReference type="CDD" id="cd06222">
    <property type="entry name" value="RNase_H_like"/>
    <property type="match status" value="1"/>
</dbReference>
<name>A0A7J9CWX3_GOSGO</name>
<dbReference type="Pfam" id="PF13456">
    <property type="entry name" value="RVT_3"/>
    <property type="match status" value="1"/>
</dbReference>
<feature type="domain" description="RNase H type-1" evidence="1">
    <location>
        <begin position="33"/>
        <end position="152"/>
    </location>
</feature>
<dbReference type="InterPro" id="IPR002156">
    <property type="entry name" value="RNaseH_domain"/>
</dbReference>